<dbReference type="AlphaFoldDB" id="A0A2G9YWT6"/>
<organism evidence="1 2">
    <name type="scientific">Candidatus Nealsonbacteria bacterium CG23_combo_of_CG06-09_8_20_14_all_38_19</name>
    <dbReference type="NCBI Taxonomy" id="1974721"/>
    <lineage>
        <taxon>Bacteria</taxon>
        <taxon>Candidatus Nealsoniibacteriota</taxon>
    </lineage>
</organism>
<proteinExistence type="predicted"/>
<accession>A0A2G9YWT6</accession>
<gene>
    <name evidence="1" type="ORF">COX36_01920</name>
</gene>
<dbReference type="Proteomes" id="UP000230273">
    <property type="component" value="Unassembled WGS sequence"/>
</dbReference>
<dbReference type="EMBL" id="PCRP01000030">
    <property type="protein sequence ID" value="PIP23690.1"/>
    <property type="molecule type" value="Genomic_DNA"/>
</dbReference>
<protein>
    <submittedName>
        <fullName evidence="1">Uncharacterized protein</fullName>
    </submittedName>
</protein>
<evidence type="ECO:0000313" key="1">
    <source>
        <dbReference type="EMBL" id="PIP23690.1"/>
    </source>
</evidence>
<evidence type="ECO:0000313" key="2">
    <source>
        <dbReference type="Proteomes" id="UP000230273"/>
    </source>
</evidence>
<sequence length="133" mass="14392">MAKNIVIGVLVILLFAGVAWGWLSLQAKNKLQDKIVVLESEKVALQNKIGKGLVYAEALDLLYEPIRKQMGVPTRQNLSDADWLLKLTEATSATADSKLQGNLDDIKKGGNTASASTVLFMEYSASAIVDSLK</sequence>
<comment type="caution">
    <text evidence="1">The sequence shown here is derived from an EMBL/GenBank/DDBJ whole genome shotgun (WGS) entry which is preliminary data.</text>
</comment>
<reference evidence="1 2" key="1">
    <citation type="submission" date="2017-09" db="EMBL/GenBank/DDBJ databases">
        <title>Depth-based differentiation of microbial function through sediment-hosted aquifers and enrichment of novel symbionts in the deep terrestrial subsurface.</title>
        <authorList>
            <person name="Probst A.J."/>
            <person name="Ladd B."/>
            <person name="Jarett J.K."/>
            <person name="Geller-Mcgrath D.E."/>
            <person name="Sieber C.M."/>
            <person name="Emerson J.B."/>
            <person name="Anantharaman K."/>
            <person name="Thomas B.C."/>
            <person name="Malmstrom R."/>
            <person name="Stieglmeier M."/>
            <person name="Klingl A."/>
            <person name="Woyke T."/>
            <person name="Ryan C.M."/>
            <person name="Banfield J.F."/>
        </authorList>
    </citation>
    <scope>NUCLEOTIDE SEQUENCE [LARGE SCALE GENOMIC DNA]</scope>
    <source>
        <strain evidence="1">CG23_combo_of_CG06-09_8_20_14_all_38_19</strain>
    </source>
</reference>
<name>A0A2G9YWT6_9BACT</name>